<dbReference type="PANTHER" id="PTHR43519">
    <property type="entry name" value="ATP-DEPENDENT RNA HELICASE HRPB"/>
    <property type="match status" value="1"/>
</dbReference>
<dbReference type="AlphaFoldDB" id="A0A850PB74"/>
<dbReference type="EMBL" id="JABXXR010000187">
    <property type="protein sequence ID" value="NVN41795.1"/>
    <property type="molecule type" value="Genomic_DNA"/>
</dbReference>
<evidence type="ECO:0000256" key="3">
    <source>
        <dbReference type="SAM" id="MobiDB-lite"/>
    </source>
</evidence>
<dbReference type="RefSeq" id="WP_305144413.1">
    <property type="nucleotide sequence ID" value="NZ_JABXXR010000187.1"/>
</dbReference>
<evidence type="ECO:0000256" key="1">
    <source>
        <dbReference type="ARBA" id="ARBA00022801"/>
    </source>
</evidence>
<feature type="region of interest" description="Disordered" evidence="3">
    <location>
        <begin position="137"/>
        <end position="159"/>
    </location>
</feature>
<gene>
    <name evidence="5" type="ORF">HUK82_14685</name>
</gene>
<dbReference type="GO" id="GO:0016787">
    <property type="term" value="F:hydrolase activity"/>
    <property type="evidence" value="ECO:0007669"/>
    <property type="project" value="UniProtKB-KW"/>
</dbReference>
<organism evidence="5 6">
    <name type="scientific">Ameyamaea chiangmaiensis</name>
    <dbReference type="NCBI Taxonomy" id="442969"/>
    <lineage>
        <taxon>Bacteria</taxon>
        <taxon>Pseudomonadati</taxon>
        <taxon>Pseudomonadota</taxon>
        <taxon>Alphaproteobacteria</taxon>
        <taxon>Acetobacterales</taxon>
        <taxon>Acetobacteraceae</taxon>
        <taxon>Ameyamaea</taxon>
    </lineage>
</organism>
<evidence type="ECO:0000313" key="6">
    <source>
        <dbReference type="Proteomes" id="UP000585665"/>
    </source>
</evidence>
<dbReference type="InterPro" id="IPR013689">
    <property type="entry name" value="RNA_helicase_ATP-dep_HrpB_C"/>
</dbReference>
<keyword evidence="1" id="KW-0378">Hydrolase</keyword>
<dbReference type="PANTHER" id="PTHR43519:SF1">
    <property type="entry name" value="ATP-DEPENDENT RNA HELICASE HRPB"/>
    <property type="match status" value="1"/>
</dbReference>
<accession>A0A850PB74</accession>
<dbReference type="GO" id="GO:0004386">
    <property type="term" value="F:helicase activity"/>
    <property type="evidence" value="ECO:0007669"/>
    <property type="project" value="UniProtKB-KW"/>
</dbReference>
<feature type="domain" description="ATP-dependent RNA helicase HrpB C-terminal" evidence="4">
    <location>
        <begin position="18"/>
        <end position="147"/>
    </location>
</feature>
<feature type="non-terminal residue" evidence="5">
    <location>
        <position position="1"/>
    </location>
</feature>
<evidence type="ECO:0000313" key="5">
    <source>
        <dbReference type="EMBL" id="NVN41795.1"/>
    </source>
</evidence>
<evidence type="ECO:0000256" key="2">
    <source>
        <dbReference type="ARBA" id="ARBA00022806"/>
    </source>
</evidence>
<reference evidence="5 6" key="1">
    <citation type="submission" date="2020-06" db="EMBL/GenBank/DDBJ databases">
        <title>Description of novel acetic acid bacteria.</title>
        <authorList>
            <person name="Sombolestani A."/>
        </authorList>
    </citation>
    <scope>NUCLEOTIDE SEQUENCE [LARGE SCALE GENOMIC DNA]</scope>
    <source>
        <strain evidence="5 6">LMG 27010</strain>
    </source>
</reference>
<dbReference type="Pfam" id="PF08482">
    <property type="entry name" value="HrpB_C"/>
    <property type="match status" value="1"/>
</dbReference>
<sequence length="159" mass="17471">TALDRPDLPDPTALAPLLAPWLAGLTRLADVRALDMREVLHAALDHQTRVWLDRALPSHIDLPGGRTAVDYTTPTPTLAARAQAFYGLKDTPRLADGRVPLQLALLSPAGRPQAITADLAGFWQGGWSDMRRDMRGRYPKHEWPENPAAAVASTRRSNR</sequence>
<dbReference type="Proteomes" id="UP000585665">
    <property type="component" value="Unassembled WGS sequence"/>
</dbReference>
<evidence type="ECO:0000259" key="4">
    <source>
        <dbReference type="Pfam" id="PF08482"/>
    </source>
</evidence>
<keyword evidence="6" id="KW-1185">Reference proteome</keyword>
<name>A0A850PB74_9PROT</name>
<comment type="caution">
    <text evidence="5">The sequence shown here is derived from an EMBL/GenBank/DDBJ whole genome shotgun (WGS) entry which is preliminary data.</text>
</comment>
<keyword evidence="2 5" id="KW-0067">ATP-binding</keyword>
<keyword evidence="2 5" id="KW-0347">Helicase</keyword>
<protein>
    <submittedName>
        <fullName evidence="5">ATP-dependent helicase HrpB</fullName>
    </submittedName>
</protein>
<proteinExistence type="predicted"/>
<keyword evidence="2 5" id="KW-0547">Nucleotide-binding</keyword>